<comment type="caution">
    <text evidence="1">The sequence shown here is derived from an EMBL/GenBank/DDBJ whole genome shotgun (WGS) entry which is preliminary data.</text>
</comment>
<reference evidence="1" key="1">
    <citation type="submission" date="2021-01" db="EMBL/GenBank/DDBJ databases">
        <title>Whole genome shotgun sequence of Virgisporangium aliadipatigenens NBRC 105644.</title>
        <authorList>
            <person name="Komaki H."/>
            <person name="Tamura T."/>
        </authorList>
    </citation>
    <scope>NUCLEOTIDE SEQUENCE</scope>
    <source>
        <strain evidence="1">NBRC 105644</strain>
    </source>
</reference>
<organism evidence="1 2">
    <name type="scientific">Virgisporangium aliadipatigenens</name>
    <dbReference type="NCBI Taxonomy" id="741659"/>
    <lineage>
        <taxon>Bacteria</taxon>
        <taxon>Bacillati</taxon>
        <taxon>Actinomycetota</taxon>
        <taxon>Actinomycetes</taxon>
        <taxon>Micromonosporales</taxon>
        <taxon>Micromonosporaceae</taxon>
        <taxon>Virgisporangium</taxon>
    </lineage>
</organism>
<dbReference type="Proteomes" id="UP000619260">
    <property type="component" value="Unassembled WGS sequence"/>
</dbReference>
<name>A0A8J4DTA1_9ACTN</name>
<gene>
    <name evidence="1" type="ORF">Val02_56040</name>
</gene>
<dbReference type="AlphaFoldDB" id="A0A8J4DTA1"/>
<evidence type="ECO:0000313" key="1">
    <source>
        <dbReference type="EMBL" id="GIJ48718.1"/>
    </source>
</evidence>
<proteinExistence type="predicted"/>
<dbReference type="SUPFAM" id="SSF55961">
    <property type="entry name" value="Bet v1-like"/>
    <property type="match status" value="1"/>
</dbReference>
<sequence length="139" mass="15106">MRHRFTVPAPPEVVLSHLLEPASYVGLNGLVVAVRDIREEEGSIAYTAIERLPVLGFHFHNALRVRVRSEEGGTRFVMEVGARGGVRVKVETDLAPAPEGSVADDTITLTAAAPVRSYARRQARAGQLQRARTLAARLA</sequence>
<accession>A0A8J4DTA1</accession>
<dbReference type="EMBL" id="BOPF01000022">
    <property type="protein sequence ID" value="GIJ48718.1"/>
    <property type="molecule type" value="Genomic_DNA"/>
</dbReference>
<dbReference type="InterPro" id="IPR023393">
    <property type="entry name" value="START-like_dom_sf"/>
</dbReference>
<evidence type="ECO:0000313" key="2">
    <source>
        <dbReference type="Proteomes" id="UP000619260"/>
    </source>
</evidence>
<keyword evidence="2" id="KW-1185">Reference proteome</keyword>
<protein>
    <submittedName>
        <fullName evidence="1">Uncharacterized protein</fullName>
    </submittedName>
</protein>
<dbReference type="Gene3D" id="3.30.530.20">
    <property type="match status" value="1"/>
</dbReference>